<keyword evidence="4 9" id="KW-1133">Transmembrane helix</keyword>
<feature type="transmembrane region" description="Helical" evidence="9">
    <location>
        <begin position="315"/>
        <end position="332"/>
    </location>
</feature>
<dbReference type="PANTHER" id="PTHR23501:SF158">
    <property type="entry name" value="TRANSPORTER, PUTATIVE (AFU_ORTHOLOGUE AFUA_5G14490)-RELATED"/>
    <property type="match status" value="1"/>
</dbReference>
<name>A0A8T9BMD4_9HELO</name>
<feature type="transmembrane region" description="Helical" evidence="9">
    <location>
        <begin position="406"/>
        <end position="431"/>
    </location>
</feature>
<protein>
    <recommendedName>
        <fullName evidence="7">Efflux pump dotC</fullName>
    </recommendedName>
    <alternativeName>
        <fullName evidence="8">Dothistromin biosynthesis protein C</fullName>
    </alternativeName>
</protein>
<dbReference type="Gene3D" id="1.20.1720.10">
    <property type="entry name" value="Multidrug resistance protein D"/>
    <property type="match status" value="1"/>
</dbReference>
<dbReference type="PANTHER" id="PTHR23501">
    <property type="entry name" value="MAJOR FACILITATOR SUPERFAMILY"/>
    <property type="match status" value="1"/>
</dbReference>
<feature type="transmembrane region" description="Helical" evidence="9">
    <location>
        <begin position="53"/>
        <end position="78"/>
    </location>
</feature>
<evidence type="ECO:0000259" key="10">
    <source>
        <dbReference type="PROSITE" id="PS50850"/>
    </source>
</evidence>
<evidence type="ECO:0000256" key="2">
    <source>
        <dbReference type="ARBA" id="ARBA00007520"/>
    </source>
</evidence>
<feature type="transmembrane region" description="Helical" evidence="9">
    <location>
        <begin position="153"/>
        <end position="171"/>
    </location>
</feature>
<dbReference type="GO" id="GO:0022857">
    <property type="term" value="F:transmembrane transporter activity"/>
    <property type="evidence" value="ECO:0007669"/>
    <property type="project" value="InterPro"/>
</dbReference>
<dbReference type="GO" id="GO:0005774">
    <property type="term" value="C:vacuolar membrane"/>
    <property type="evidence" value="ECO:0007669"/>
    <property type="project" value="UniProtKB-SubCell"/>
</dbReference>
<keyword evidence="12" id="KW-1185">Reference proteome</keyword>
<evidence type="ECO:0000313" key="12">
    <source>
        <dbReference type="Proteomes" id="UP000469559"/>
    </source>
</evidence>
<organism evidence="11 12">
    <name type="scientific">Lachnellula arida</name>
    <dbReference type="NCBI Taxonomy" id="1316785"/>
    <lineage>
        <taxon>Eukaryota</taxon>
        <taxon>Fungi</taxon>
        <taxon>Dikarya</taxon>
        <taxon>Ascomycota</taxon>
        <taxon>Pezizomycotina</taxon>
        <taxon>Leotiomycetes</taxon>
        <taxon>Helotiales</taxon>
        <taxon>Lachnaceae</taxon>
        <taxon>Lachnellula</taxon>
    </lineage>
</organism>
<comment type="subcellular location">
    <subcellularLocation>
        <location evidence="1">Vacuole membrane</location>
        <topology evidence="1">Multi-pass membrane protein</topology>
    </subcellularLocation>
</comment>
<evidence type="ECO:0000256" key="7">
    <source>
        <dbReference type="ARBA" id="ARBA00069956"/>
    </source>
</evidence>
<dbReference type="PROSITE" id="PS50850">
    <property type="entry name" value="MFS"/>
    <property type="match status" value="1"/>
</dbReference>
<accession>A0A8T9BMD4</accession>
<dbReference type="SUPFAM" id="SSF103473">
    <property type="entry name" value="MFS general substrate transporter"/>
    <property type="match status" value="1"/>
</dbReference>
<feature type="transmembrane region" description="Helical" evidence="9">
    <location>
        <begin position="276"/>
        <end position="294"/>
    </location>
</feature>
<feature type="transmembrane region" description="Helical" evidence="9">
    <location>
        <begin position="241"/>
        <end position="264"/>
    </location>
</feature>
<feature type="transmembrane region" description="Helical" evidence="9">
    <location>
        <begin position="352"/>
        <end position="373"/>
    </location>
</feature>
<feature type="domain" description="Major facilitator superfamily (MFS) profile" evidence="10">
    <location>
        <begin position="56"/>
        <end position="550"/>
    </location>
</feature>
<dbReference type="GO" id="GO:0005886">
    <property type="term" value="C:plasma membrane"/>
    <property type="evidence" value="ECO:0007669"/>
    <property type="project" value="TreeGrafter"/>
</dbReference>
<dbReference type="InterPro" id="IPR036259">
    <property type="entry name" value="MFS_trans_sf"/>
</dbReference>
<dbReference type="Proteomes" id="UP000469559">
    <property type="component" value="Unassembled WGS sequence"/>
</dbReference>
<evidence type="ECO:0000313" key="11">
    <source>
        <dbReference type="EMBL" id="TVY20915.1"/>
    </source>
</evidence>
<dbReference type="AlphaFoldDB" id="A0A8T9BMD4"/>
<evidence type="ECO:0000256" key="6">
    <source>
        <dbReference type="ARBA" id="ARBA00057269"/>
    </source>
</evidence>
<evidence type="ECO:0000256" key="8">
    <source>
        <dbReference type="ARBA" id="ARBA00083178"/>
    </source>
</evidence>
<feature type="transmembrane region" description="Helical" evidence="9">
    <location>
        <begin position="382"/>
        <end position="400"/>
    </location>
</feature>
<evidence type="ECO:0000256" key="1">
    <source>
        <dbReference type="ARBA" id="ARBA00004128"/>
    </source>
</evidence>
<dbReference type="FunFam" id="1.20.1720.10:FF:000014">
    <property type="entry name" value="MFS drug transporter, putative"/>
    <property type="match status" value="1"/>
</dbReference>
<feature type="transmembrane region" description="Helical" evidence="9">
    <location>
        <begin position="443"/>
        <end position="466"/>
    </location>
</feature>
<dbReference type="InterPro" id="IPR011701">
    <property type="entry name" value="MFS"/>
</dbReference>
<evidence type="ECO:0000256" key="4">
    <source>
        <dbReference type="ARBA" id="ARBA00022989"/>
    </source>
</evidence>
<dbReference type="InterPro" id="IPR020846">
    <property type="entry name" value="MFS_dom"/>
</dbReference>
<evidence type="ECO:0000256" key="5">
    <source>
        <dbReference type="ARBA" id="ARBA00023136"/>
    </source>
</evidence>
<dbReference type="Pfam" id="PF07690">
    <property type="entry name" value="MFS_1"/>
    <property type="match status" value="1"/>
</dbReference>
<feature type="transmembrane region" description="Helical" evidence="9">
    <location>
        <begin position="528"/>
        <end position="545"/>
    </location>
</feature>
<proteinExistence type="inferred from homology"/>
<comment type="function">
    <text evidence="6">Efflux pump; part of the gene cluster that mediates the biosynthesis of dothistromin (DOTH), a polyketide toxin very similar in structure to the aflatoxin precursor, versicolorin B. One function of dotC may be to transport early-stage dothistromin biosynthetic intermediates from the cytoplasm into vacuoles, thereby affecting the rate of dothistromin production.</text>
</comment>
<dbReference type="Gene3D" id="1.20.1250.20">
    <property type="entry name" value="MFS general substrate transporter like domains"/>
    <property type="match status" value="1"/>
</dbReference>
<gene>
    <name evidence="11" type="ORF">LARI1_G001714</name>
</gene>
<reference evidence="11 12" key="1">
    <citation type="submission" date="2018-05" db="EMBL/GenBank/DDBJ databases">
        <title>Whole genome sequencing for identification of molecular markers to develop diagnostic detection tools for the regulated plant pathogen Lachnellula willkommii.</title>
        <authorList>
            <person name="Giroux E."/>
            <person name="Bilodeau G."/>
        </authorList>
    </citation>
    <scope>NUCLEOTIDE SEQUENCE [LARGE SCALE GENOMIC DNA]</scope>
    <source>
        <strain evidence="11 12">CBS 203.66</strain>
    </source>
</reference>
<dbReference type="CDD" id="cd17502">
    <property type="entry name" value="MFS_Azr1_MDR_like"/>
    <property type="match status" value="1"/>
</dbReference>
<keyword evidence="3 9" id="KW-0812">Transmembrane</keyword>
<dbReference type="EMBL" id="QGMF01000034">
    <property type="protein sequence ID" value="TVY20915.1"/>
    <property type="molecule type" value="Genomic_DNA"/>
</dbReference>
<feature type="transmembrane region" description="Helical" evidence="9">
    <location>
        <begin position="90"/>
        <end position="109"/>
    </location>
</feature>
<dbReference type="OrthoDB" id="3934656at2759"/>
<evidence type="ECO:0000256" key="3">
    <source>
        <dbReference type="ARBA" id="ARBA00022692"/>
    </source>
</evidence>
<keyword evidence="5 9" id="KW-0472">Membrane</keyword>
<feature type="transmembrane region" description="Helical" evidence="9">
    <location>
        <begin position="209"/>
        <end position="229"/>
    </location>
</feature>
<comment type="caution">
    <text evidence="11">The sequence shown here is derived from an EMBL/GenBank/DDBJ whole genome shotgun (WGS) entry which is preliminary data.</text>
</comment>
<feature type="transmembrane region" description="Helical" evidence="9">
    <location>
        <begin position="178"/>
        <end position="197"/>
    </location>
</feature>
<dbReference type="PRINTS" id="PR01036">
    <property type="entry name" value="TCRTETB"/>
</dbReference>
<comment type="similarity">
    <text evidence="2">Belongs to the major facilitator superfamily. TCR/Tet family.</text>
</comment>
<sequence length="566" mass="60875">MMDTSSKITAVNAPVDEITTVPQLQSSLDIELVALSETTPPLELEEPRNKFRLAAILTALYLAMFVTALDQTIAATAIPTITYDLNSASGYVWIGGAYLLSCAASGPIWAKLSDIFGRKPIILTAAGLFFASSILCAKASSMKMLIVGRTFQGVGGGGLAPLVMITISDLFSMRSRSLYIGLMELVWIVAGGVGPVLGGAFTEKLSWRWNFWINLPLSGVTFILLFIYLDVHNPRTPWLDGFKAIDWAGSLSIIALVLMLLLGLEFGGATFPWDSPQVICLIVFGSLMSIFFIYSEKSLALYPLMPLKLFTNWSNAASLLLKFWHGMVYIGAEYYLPLYFQSVKGSSPLGSGLLVIPITVTEAITGVLVGVIIHRTGRYLEIIYAGVLLMTLGNGLYILFSPKSGLVEIIFIQIVAGIGAGLLFQAPLIALQALVSQEDTATATATFTFVSNLATALSVVIGGVLFQNSMDIRVTSLALPPTNLPSNITDLLSAGGAAANVMLASSIQDQAQRSAVREAYAWSLRNVWILYTGISAMAVVTSVFIKKHHLTKDHTETKTGLKNSSS</sequence>
<dbReference type="FunFam" id="1.20.1250.20:FF:000196">
    <property type="entry name" value="MFS toxin efflux pump (AflT)"/>
    <property type="match status" value="1"/>
</dbReference>
<evidence type="ECO:0000256" key="9">
    <source>
        <dbReference type="SAM" id="Phobius"/>
    </source>
</evidence>